<dbReference type="Pfam" id="PF19251">
    <property type="entry name" value="DUF5899"/>
    <property type="match status" value="1"/>
</dbReference>
<proteinExistence type="predicted"/>
<dbReference type="AlphaFoldDB" id="A0A6C0ATY0"/>
<feature type="domain" description="DUF5899" evidence="1">
    <location>
        <begin position="177"/>
        <end position="279"/>
    </location>
</feature>
<organism evidence="2">
    <name type="scientific">viral metagenome</name>
    <dbReference type="NCBI Taxonomy" id="1070528"/>
    <lineage>
        <taxon>unclassified sequences</taxon>
        <taxon>metagenomes</taxon>
        <taxon>organismal metagenomes</taxon>
    </lineage>
</organism>
<sequence>MEVVVPLFALSGLYLINKQSREERENFQNNQDLPNTNVPDVNYPDSNNIQFPESEITAELSSLNKFNNEAGVYTDKFFDKGRYTDNNAAPGGDPEFYSLTGEKVNTQYFEHNNMTPYFGSKLNDQRRDDNTYESLLDSYTGSGSQDNNKREQAPLFEPDTSLQWANGTPNQSDFVQSRINPSLRKANVKPFEEERVAPGLGLGYTTEGADGFNAGMMGRDSWKPKTVDELRVDSNPRASGISLLGYEGPANSHIKQLGSIGKMEKNRPERAFELDNRQTGDDLGRLFVTGGGERAQTLRSIPLESHSSRPETSTEYAGGANYQNSAAYVPGEYMPSHNQQLGAVPLGVASATRHNAAGENDFSVKAKHAYPNNRSANKQNDYFGAIGGSVKAAVAPLLDMLRPSRKENSVGTLRPYQNPGSSVPQSYVFNPNDKPGHTIRETTENSKFHLNVNANQHGGAYKVSQVQPAHTTRQETGDFMYVGGASAGEQTRKTTSYEAGYNQRNNDIKSSTIDGYMVKGNMSLLNSDVNMRESSRDDMLKNTREVSGNMPYKAPSTDMLGQNSNVAKNLYSNIQMDRSNPEILNNLSSNPYVVDYRKGL</sequence>
<accession>A0A6C0ATY0</accession>
<dbReference type="EMBL" id="MN738750">
    <property type="protein sequence ID" value="QHS83198.1"/>
    <property type="molecule type" value="Genomic_DNA"/>
</dbReference>
<evidence type="ECO:0000259" key="1">
    <source>
        <dbReference type="Pfam" id="PF19251"/>
    </source>
</evidence>
<dbReference type="InterPro" id="IPR045418">
    <property type="entry name" value="P2_DUF5899"/>
</dbReference>
<protein>
    <recommendedName>
        <fullName evidence="1">DUF5899 domain-containing protein</fullName>
    </recommendedName>
</protein>
<reference evidence="2" key="1">
    <citation type="journal article" date="2020" name="Nature">
        <title>Giant virus diversity and host interactions through global metagenomics.</title>
        <authorList>
            <person name="Schulz F."/>
            <person name="Roux S."/>
            <person name="Paez-Espino D."/>
            <person name="Jungbluth S."/>
            <person name="Walsh D.A."/>
            <person name="Denef V.J."/>
            <person name="McMahon K.D."/>
            <person name="Konstantinidis K.T."/>
            <person name="Eloe-Fadrosh E.A."/>
            <person name="Kyrpides N.C."/>
            <person name="Woyke T."/>
        </authorList>
    </citation>
    <scope>NUCLEOTIDE SEQUENCE</scope>
    <source>
        <strain evidence="2">GVMAG-S-ERX555943-30</strain>
    </source>
</reference>
<name>A0A6C0ATY0_9ZZZZ</name>
<evidence type="ECO:0000313" key="2">
    <source>
        <dbReference type="EMBL" id="QHS83198.1"/>
    </source>
</evidence>